<gene>
    <name evidence="2" type="ORF">APLA_LOCUS10822</name>
</gene>
<name>A0A8S1A813_ARCPL</name>
<evidence type="ECO:0000256" key="1">
    <source>
        <dbReference type="SAM" id="MobiDB-lite"/>
    </source>
</evidence>
<organism evidence="2 3">
    <name type="scientific">Arctia plantaginis</name>
    <name type="common">Wood tiger moth</name>
    <name type="synonym">Phalaena plantaginis</name>
    <dbReference type="NCBI Taxonomy" id="874455"/>
    <lineage>
        <taxon>Eukaryota</taxon>
        <taxon>Metazoa</taxon>
        <taxon>Ecdysozoa</taxon>
        <taxon>Arthropoda</taxon>
        <taxon>Hexapoda</taxon>
        <taxon>Insecta</taxon>
        <taxon>Pterygota</taxon>
        <taxon>Neoptera</taxon>
        <taxon>Endopterygota</taxon>
        <taxon>Lepidoptera</taxon>
        <taxon>Glossata</taxon>
        <taxon>Ditrysia</taxon>
        <taxon>Noctuoidea</taxon>
        <taxon>Erebidae</taxon>
        <taxon>Arctiinae</taxon>
        <taxon>Arctia</taxon>
    </lineage>
</organism>
<accession>A0A8S1A813</accession>
<sequence length="119" mass="12741">MKRGHARSLESWAARARVRAYWSEYHEHFRHGADREHIHGDAHLHRRTCKQALTCSMSGATGATGATPDRGGRTDGRTDAGATTCGASARCAERPPLAATGDSGGAARAPRLSSILRYS</sequence>
<comment type="caution">
    <text evidence="2">The sequence shown here is derived from an EMBL/GenBank/DDBJ whole genome shotgun (WGS) entry which is preliminary data.</text>
</comment>
<protein>
    <submittedName>
        <fullName evidence="2">Uncharacterized protein</fullName>
    </submittedName>
</protein>
<dbReference type="EMBL" id="CADEBD010000322">
    <property type="protein sequence ID" value="CAB3244799.1"/>
    <property type="molecule type" value="Genomic_DNA"/>
</dbReference>
<evidence type="ECO:0000313" key="2">
    <source>
        <dbReference type="EMBL" id="CAB3244799.1"/>
    </source>
</evidence>
<dbReference type="AlphaFoldDB" id="A0A8S1A813"/>
<feature type="compositionally biased region" description="Low complexity" evidence="1">
    <location>
        <begin position="59"/>
        <end position="69"/>
    </location>
</feature>
<proteinExistence type="predicted"/>
<dbReference type="OrthoDB" id="76265at2759"/>
<feature type="region of interest" description="Disordered" evidence="1">
    <location>
        <begin position="58"/>
        <end position="119"/>
    </location>
</feature>
<dbReference type="Proteomes" id="UP000494256">
    <property type="component" value="Unassembled WGS sequence"/>
</dbReference>
<reference evidence="2 3" key="1">
    <citation type="submission" date="2020-04" db="EMBL/GenBank/DDBJ databases">
        <authorList>
            <person name="Wallbank WR R."/>
            <person name="Pardo Diaz C."/>
            <person name="Kozak K."/>
            <person name="Martin S."/>
            <person name="Jiggins C."/>
            <person name="Moest M."/>
            <person name="Warren A I."/>
            <person name="Byers J.R.P. K."/>
            <person name="Montejo-Kovacevich G."/>
            <person name="Yen C E."/>
        </authorList>
    </citation>
    <scope>NUCLEOTIDE SEQUENCE [LARGE SCALE GENOMIC DNA]</scope>
</reference>
<evidence type="ECO:0000313" key="3">
    <source>
        <dbReference type="Proteomes" id="UP000494256"/>
    </source>
</evidence>